<sequence length="88" mass="9697">MLDRISAAGRLRPAAGHDANIPPRIAGETQYVSAWDVTLQAGVFVSLVVLPLLLITKAWEAPASAGIMWIAFRAVRHSGFRYQRLRRA</sequence>
<gene>
    <name evidence="1" type="ORF">QEZ40_001696</name>
</gene>
<evidence type="ECO:0000313" key="1">
    <source>
        <dbReference type="EMBL" id="MDK9497048.1"/>
    </source>
</evidence>
<accession>A0ABT7GTW1</accession>
<evidence type="ECO:0000313" key="2">
    <source>
        <dbReference type="Proteomes" id="UP001223390"/>
    </source>
</evidence>
<organism evidence="1 2">
    <name type="scientific">Streptomyces katrae</name>
    <dbReference type="NCBI Taxonomy" id="68223"/>
    <lineage>
        <taxon>Bacteria</taxon>
        <taxon>Bacillati</taxon>
        <taxon>Actinomycetota</taxon>
        <taxon>Actinomycetes</taxon>
        <taxon>Kitasatosporales</taxon>
        <taxon>Streptomycetaceae</taxon>
        <taxon>Streptomyces</taxon>
    </lineage>
</organism>
<proteinExistence type="predicted"/>
<name>A0ABT7GTW1_9ACTN</name>
<protein>
    <submittedName>
        <fullName evidence="1">Uncharacterized protein</fullName>
    </submittedName>
</protein>
<dbReference type="Proteomes" id="UP001223390">
    <property type="component" value="Unassembled WGS sequence"/>
</dbReference>
<comment type="caution">
    <text evidence="1">The sequence shown here is derived from an EMBL/GenBank/DDBJ whole genome shotgun (WGS) entry which is preliminary data.</text>
</comment>
<dbReference type="RefSeq" id="WP_285342870.1">
    <property type="nucleotide sequence ID" value="NZ_JASITI010000016.1"/>
</dbReference>
<dbReference type="EMBL" id="JASITI010000016">
    <property type="protein sequence ID" value="MDK9497048.1"/>
    <property type="molecule type" value="Genomic_DNA"/>
</dbReference>
<keyword evidence="2" id="KW-1185">Reference proteome</keyword>
<reference evidence="1 2" key="1">
    <citation type="submission" date="2023-05" db="EMBL/GenBank/DDBJ databases">
        <title>Sequencing and Assembly of Streptomyces sp. NP73.</title>
        <authorList>
            <person name="Konwar A.N."/>
            <person name="Saikia K."/>
            <person name="Thakur D."/>
        </authorList>
    </citation>
    <scope>NUCLEOTIDE SEQUENCE [LARGE SCALE GENOMIC DNA]</scope>
    <source>
        <strain evidence="1 2">NP73</strain>
    </source>
</reference>